<name>A0A8J6TZ69_9FIRM</name>
<dbReference type="InterPro" id="IPR001539">
    <property type="entry name" value="Peptidase_U32"/>
</dbReference>
<reference evidence="2" key="1">
    <citation type="submission" date="2020-08" db="EMBL/GenBank/DDBJ databases">
        <title>Genome public.</title>
        <authorList>
            <person name="Liu C."/>
            <person name="Sun Q."/>
        </authorList>
    </citation>
    <scope>NUCLEOTIDE SEQUENCE</scope>
    <source>
        <strain evidence="2">NSJ-15</strain>
    </source>
</reference>
<dbReference type="InterPro" id="IPR051454">
    <property type="entry name" value="RNA/ubiquinone_mod_enzymes"/>
</dbReference>
<organism evidence="2 3">
    <name type="scientific">Massiliimalia timonensis</name>
    <dbReference type="NCBI Taxonomy" id="1987501"/>
    <lineage>
        <taxon>Bacteria</taxon>
        <taxon>Bacillati</taxon>
        <taxon>Bacillota</taxon>
        <taxon>Clostridia</taxon>
        <taxon>Eubacteriales</taxon>
        <taxon>Oscillospiraceae</taxon>
        <taxon>Massiliimalia</taxon>
    </lineage>
</organism>
<comment type="caution">
    <text evidence="2">The sequence shown here is derived from an EMBL/GenBank/DDBJ whole genome shotgun (WGS) entry which is preliminary data.</text>
</comment>
<evidence type="ECO:0000313" key="3">
    <source>
        <dbReference type="Proteomes" id="UP000632659"/>
    </source>
</evidence>
<protein>
    <submittedName>
        <fullName evidence="2">U32 family peptidase</fullName>
    </submittedName>
</protein>
<dbReference type="PROSITE" id="PS01276">
    <property type="entry name" value="PEPTIDASE_U32"/>
    <property type="match status" value="1"/>
</dbReference>
<evidence type="ECO:0000259" key="1">
    <source>
        <dbReference type="Pfam" id="PF12392"/>
    </source>
</evidence>
<dbReference type="EMBL" id="JACRTL010000003">
    <property type="protein sequence ID" value="MBC8610917.1"/>
    <property type="molecule type" value="Genomic_DNA"/>
</dbReference>
<dbReference type="PANTHER" id="PTHR30217:SF10">
    <property type="entry name" value="23S RRNA 5-HYDROXYCYTIDINE C2501 SYNTHASE"/>
    <property type="match status" value="1"/>
</dbReference>
<proteinExistence type="predicted"/>
<dbReference type="Pfam" id="PF01136">
    <property type="entry name" value="Peptidase_U32"/>
    <property type="match status" value="2"/>
</dbReference>
<keyword evidence="3" id="KW-1185">Reference proteome</keyword>
<dbReference type="PANTHER" id="PTHR30217">
    <property type="entry name" value="PEPTIDASE U32 FAMILY"/>
    <property type="match status" value="1"/>
</dbReference>
<dbReference type="Proteomes" id="UP000632659">
    <property type="component" value="Unassembled WGS sequence"/>
</dbReference>
<sequence>MMRQKHKIEILAPAGNVESVTAAVLNGADAVYLGQKALNARQNAENFTDESFRETVRFCHLHGVKVYQTLNTVVFDEEFPLLRKTVQLACEAGVDALIVQDFGVLRAVRRLCPQMRVHASTQMTVHTVQGALLLKELGAKRVVLSRELSKEQIREIAEQTGLEIEVFVHGALCMSVSGQCYMSALIGGRSGNKGSCAGTCRLPFSSVPGQERYDLSLKDNCLAGHFEELCGLGITSLKIEGRMKRPEYVAAAVSAYAALKQGETPDMERLRAVFSRSGFTDGYFTGKTGADMFGYRQKEDVLSATNQVLSNLRETYRKEKPLFPVRMHLSIKAGEPARLSAEAGKGTVMAYGDVPQTAQRRPITLESAKEALEKLGGTVFYLEDLTGKLEEGLMLPRSALNELRREAVTKLEAQQKNSSEITFEDRPFVFTEPRKRTLRGIRARFERARQIPWEWLDRLDWVILPIGEVWRHAKVLLPYSSKIILEPERFMAGTENRVIEQCRALREQGFIHLSASNPAHIQIGRLLSMQVHGSCFLNCTNSMSIAQYEELGLEDMVLSFELTAQKIKRLRGTIPFGFVAYGSLPLMLLKNCPVKSVKGCAACQGKSVLTDRTGAKFRVLCHDREYQELLNSRVLWLCDKKADFAHTDFALLYFTDEAKQSCSEVLDAYFAGGPAKGEFTRGLAYRGIQ</sequence>
<dbReference type="RefSeq" id="WP_154825405.1">
    <property type="nucleotide sequence ID" value="NZ_JACRTL010000003.1"/>
</dbReference>
<feature type="domain" description="Peptidase U32 collagenase" evidence="1">
    <location>
        <begin position="309"/>
        <end position="414"/>
    </location>
</feature>
<gene>
    <name evidence="2" type="ORF">H8702_07245</name>
</gene>
<dbReference type="SUPFAM" id="SSF51395">
    <property type="entry name" value="FMN-linked oxidoreductases"/>
    <property type="match status" value="1"/>
</dbReference>
<dbReference type="InterPro" id="IPR020988">
    <property type="entry name" value="Pept_U32_collagenase"/>
</dbReference>
<evidence type="ECO:0000313" key="2">
    <source>
        <dbReference type="EMBL" id="MBC8610917.1"/>
    </source>
</evidence>
<dbReference type="AlphaFoldDB" id="A0A8J6TZ69"/>
<dbReference type="Pfam" id="PF12392">
    <property type="entry name" value="DUF3656"/>
    <property type="match status" value="1"/>
</dbReference>
<accession>A0A8J6TZ69</accession>